<evidence type="ECO:0000256" key="6">
    <source>
        <dbReference type="SAM" id="MobiDB-lite"/>
    </source>
</evidence>
<keyword evidence="10" id="KW-1185">Reference proteome</keyword>
<protein>
    <submittedName>
        <fullName evidence="9">Protease</fullName>
    </submittedName>
</protein>
<reference evidence="9" key="1">
    <citation type="submission" date="2020-09" db="EMBL/GenBank/DDBJ databases">
        <title>Hoyosella lacisalsi sp. nov., a halotolerant actinobacterium isolated from soil of Lake Gudzhirganskoe.</title>
        <authorList>
            <person name="Yang Q."/>
            <person name="Guo P.Y."/>
            <person name="Liu S.W."/>
            <person name="Li F.N."/>
            <person name="Sun C.H."/>
        </authorList>
    </citation>
    <scope>NUCLEOTIDE SEQUENCE</scope>
    <source>
        <strain evidence="9">G463</strain>
    </source>
</reference>
<dbReference type="InterPro" id="IPR035070">
    <property type="entry name" value="Streptogrisin_prodomain"/>
</dbReference>
<feature type="signal peptide" evidence="7">
    <location>
        <begin position="1"/>
        <end position="29"/>
    </location>
</feature>
<keyword evidence="7" id="KW-0732">Signal</keyword>
<evidence type="ECO:0000256" key="5">
    <source>
        <dbReference type="ARBA" id="ARBA00023157"/>
    </source>
</evidence>
<feature type="chain" id="PRO_5037295849" evidence="7">
    <location>
        <begin position="30"/>
        <end position="450"/>
    </location>
</feature>
<dbReference type="GO" id="GO:0006508">
    <property type="term" value="P:proteolysis"/>
    <property type="evidence" value="ECO:0007669"/>
    <property type="project" value="UniProtKB-KW"/>
</dbReference>
<accession>A0A927PNA4</accession>
<dbReference type="EMBL" id="JACYWE010000008">
    <property type="protein sequence ID" value="MBD8507456.1"/>
    <property type="molecule type" value="Genomic_DNA"/>
</dbReference>
<evidence type="ECO:0000256" key="7">
    <source>
        <dbReference type="SAM" id="SignalP"/>
    </source>
</evidence>
<evidence type="ECO:0000256" key="4">
    <source>
        <dbReference type="ARBA" id="ARBA00022825"/>
    </source>
</evidence>
<dbReference type="Gene3D" id="2.40.10.10">
    <property type="entry name" value="Trypsin-like serine proteases"/>
    <property type="match status" value="2"/>
</dbReference>
<evidence type="ECO:0000313" key="9">
    <source>
        <dbReference type="EMBL" id="MBD8507456.1"/>
    </source>
</evidence>
<dbReference type="AlphaFoldDB" id="A0A927PNA4"/>
<evidence type="ECO:0000313" key="10">
    <source>
        <dbReference type="Proteomes" id="UP000642993"/>
    </source>
</evidence>
<dbReference type="RefSeq" id="WP_192039917.1">
    <property type="nucleotide sequence ID" value="NZ_JACYWE010000008.1"/>
</dbReference>
<dbReference type="InterPro" id="IPR001254">
    <property type="entry name" value="Trypsin_dom"/>
</dbReference>
<dbReference type="CDD" id="cd21112">
    <property type="entry name" value="alphaLP-like"/>
    <property type="match status" value="1"/>
</dbReference>
<keyword evidence="2 9" id="KW-0645">Protease</keyword>
<dbReference type="Proteomes" id="UP000642993">
    <property type="component" value="Unassembled WGS sequence"/>
</dbReference>
<evidence type="ECO:0000256" key="3">
    <source>
        <dbReference type="ARBA" id="ARBA00022801"/>
    </source>
</evidence>
<dbReference type="GO" id="GO:0004252">
    <property type="term" value="F:serine-type endopeptidase activity"/>
    <property type="evidence" value="ECO:0007669"/>
    <property type="project" value="InterPro"/>
</dbReference>
<sequence>MRTSPLRRAATAALAALALGMAPLASAHAEPAPAPAPASLPAALVEALERDLGITAEEFLERSAIAQDLAAFAEDLRARFPDEFGGAWLDDGVPTIATTTPSLADKAEEAGFAATEVSRTETALRAELADLQRWIDALPAPLDGMFRGAVIDLTRNAVVLGLAESELGAAIDLPDLLDRAGVVLTPANEVVPGEETIDEEPLTDGGSNSTPGEQGTTESDLPPASTTVPPQLEVMGGDAFIAGESTSLRCSLGFNGINEDGKAINLTAGHCNPDGPGTTGTPTRFLQGPLAGQVFGTFTETNMDKVDFAVITIDEAHQEAFSSPGIRGGGDLRITGTADPVVGMPVCKSGVTTGFSCGVVTATNLTLEIGPRTLGNAFTSSICALQGDSGGAIISGTRAVGISSASDVGDFTSCSDAIEETSIYGETPLLYATPINDVLARVPGARLSTG</sequence>
<keyword evidence="4" id="KW-0720">Serine protease</keyword>
<evidence type="ECO:0000259" key="8">
    <source>
        <dbReference type="Pfam" id="PF00089"/>
    </source>
</evidence>
<comment type="caution">
    <text evidence="9">The sequence shown here is derived from an EMBL/GenBank/DDBJ whole genome shotgun (WGS) entry which is preliminary data.</text>
</comment>
<comment type="similarity">
    <text evidence="1">Belongs to the peptidase S1 family.</text>
</comment>
<dbReference type="InterPro" id="IPR043504">
    <property type="entry name" value="Peptidase_S1_PA_chymotrypsin"/>
</dbReference>
<feature type="compositionally biased region" description="Polar residues" evidence="6">
    <location>
        <begin position="205"/>
        <end position="229"/>
    </location>
</feature>
<dbReference type="SUPFAM" id="SSF50494">
    <property type="entry name" value="Trypsin-like serine proteases"/>
    <property type="match status" value="1"/>
</dbReference>
<evidence type="ECO:0000256" key="2">
    <source>
        <dbReference type="ARBA" id="ARBA00022670"/>
    </source>
</evidence>
<organism evidence="9 10">
    <name type="scientific">Lolliginicoccus lacisalsi</name>
    <dbReference type="NCBI Taxonomy" id="2742202"/>
    <lineage>
        <taxon>Bacteria</taxon>
        <taxon>Bacillati</taxon>
        <taxon>Actinomycetota</taxon>
        <taxon>Actinomycetes</taxon>
        <taxon>Mycobacteriales</taxon>
        <taxon>Hoyosellaceae</taxon>
        <taxon>Lolliginicoccus</taxon>
    </lineage>
</organism>
<dbReference type="InterPro" id="IPR009003">
    <property type="entry name" value="Peptidase_S1_PA"/>
</dbReference>
<name>A0A927PNA4_9ACTN</name>
<dbReference type="InterPro" id="IPR001316">
    <property type="entry name" value="Pept_S1A_streptogrisin"/>
</dbReference>
<gene>
    <name evidence="9" type="ORF">HT102_13280</name>
</gene>
<dbReference type="Gene3D" id="3.30.300.50">
    <property type="match status" value="1"/>
</dbReference>
<keyword evidence="5" id="KW-1015">Disulfide bond</keyword>
<dbReference type="PRINTS" id="PR00861">
    <property type="entry name" value="ALYTICPTASE"/>
</dbReference>
<feature type="domain" description="Peptidase S1" evidence="8">
    <location>
        <begin position="266"/>
        <end position="407"/>
    </location>
</feature>
<feature type="region of interest" description="Disordered" evidence="6">
    <location>
        <begin position="190"/>
        <end position="230"/>
    </location>
</feature>
<evidence type="ECO:0000256" key="1">
    <source>
        <dbReference type="ARBA" id="ARBA00007664"/>
    </source>
</evidence>
<proteinExistence type="inferred from homology"/>
<dbReference type="Pfam" id="PF00089">
    <property type="entry name" value="Trypsin"/>
    <property type="match status" value="1"/>
</dbReference>
<keyword evidence="3" id="KW-0378">Hydrolase</keyword>